<evidence type="ECO:0000313" key="2">
    <source>
        <dbReference type="EMBL" id="MBB6017015.1"/>
    </source>
</evidence>
<feature type="domain" description="N-acetyltransferase" evidence="1">
    <location>
        <begin position="6"/>
        <end position="162"/>
    </location>
</feature>
<dbReference type="PANTHER" id="PTHR43415:SF3">
    <property type="entry name" value="GNAT-FAMILY ACETYLTRANSFERASE"/>
    <property type="match status" value="1"/>
</dbReference>
<dbReference type="InterPro" id="IPR000182">
    <property type="entry name" value="GNAT_dom"/>
</dbReference>
<comment type="caution">
    <text evidence="2">The sequence shown here is derived from an EMBL/GenBank/DDBJ whole genome shotgun (WGS) entry which is preliminary data.</text>
</comment>
<keyword evidence="3" id="KW-1185">Reference proteome</keyword>
<sequence>MAIADVRLRPLRPGDEESAVRWGADEEFCLAIDWPVGLPAEHIRQHWRGLLTLTPPELLRHGITVDGVLVGYTDLAGFTGDSAEFGIAIGERALWGQGLGLQAGRLTLAHAFADLGLQTVTAEVHAPNLRSRALMRRLGFTEIGQGSPQEYRGALVPVIQFVLRRNLFSR</sequence>
<reference evidence="2 3" key="1">
    <citation type="submission" date="2020-08" db="EMBL/GenBank/DDBJ databases">
        <title>Genomic Encyclopedia of Type Strains, Phase IV (KMG-IV): sequencing the most valuable type-strain genomes for metagenomic binning, comparative biology and taxonomic classification.</title>
        <authorList>
            <person name="Goeker M."/>
        </authorList>
    </citation>
    <scope>NUCLEOTIDE SEQUENCE [LARGE SCALE GENOMIC DNA]</scope>
    <source>
        <strain evidence="2 3">DSM 12027</strain>
    </source>
</reference>
<name>A0ABR6NSJ4_9DEIO</name>
<gene>
    <name evidence="2" type="ORF">HNQ04_002273</name>
</gene>
<dbReference type="InterPro" id="IPR016181">
    <property type="entry name" value="Acyl_CoA_acyltransferase"/>
</dbReference>
<dbReference type="Pfam" id="PF13302">
    <property type="entry name" value="Acetyltransf_3"/>
    <property type="match status" value="1"/>
</dbReference>
<dbReference type="PANTHER" id="PTHR43415">
    <property type="entry name" value="SPERMIDINE N(1)-ACETYLTRANSFERASE"/>
    <property type="match status" value="1"/>
</dbReference>
<organism evidence="2 3">
    <name type="scientific">Deinococcus radiopugnans ATCC 19172</name>
    <dbReference type="NCBI Taxonomy" id="585398"/>
    <lineage>
        <taxon>Bacteria</taxon>
        <taxon>Thermotogati</taxon>
        <taxon>Deinococcota</taxon>
        <taxon>Deinococci</taxon>
        <taxon>Deinococcales</taxon>
        <taxon>Deinococcaceae</taxon>
        <taxon>Deinococcus</taxon>
    </lineage>
</organism>
<dbReference type="EMBL" id="JACHEW010000010">
    <property type="protein sequence ID" value="MBB6017015.1"/>
    <property type="molecule type" value="Genomic_DNA"/>
</dbReference>
<dbReference type="RefSeq" id="WP_249039036.1">
    <property type="nucleotide sequence ID" value="NZ_JACHEW010000010.1"/>
</dbReference>
<evidence type="ECO:0000313" key="3">
    <source>
        <dbReference type="Proteomes" id="UP000629870"/>
    </source>
</evidence>
<protein>
    <submittedName>
        <fullName evidence="2">RimJ/RimL family protein N-acetyltransferase</fullName>
    </submittedName>
</protein>
<dbReference type="SUPFAM" id="SSF55729">
    <property type="entry name" value="Acyl-CoA N-acyltransferases (Nat)"/>
    <property type="match status" value="1"/>
</dbReference>
<proteinExistence type="predicted"/>
<dbReference type="PROSITE" id="PS51186">
    <property type="entry name" value="GNAT"/>
    <property type="match status" value="1"/>
</dbReference>
<dbReference type="Gene3D" id="3.40.630.30">
    <property type="match status" value="1"/>
</dbReference>
<dbReference type="Proteomes" id="UP000629870">
    <property type="component" value="Unassembled WGS sequence"/>
</dbReference>
<accession>A0ABR6NSJ4</accession>
<evidence type="ECO:0000259" key="1">
    <source>
        <dbReference type="PROSITE" id="PS51186"/>
    </source>
</evidence>